<evidence type="ECO:0000256" key="1">
    <source>
        <dbReference type="ARBA" id="ARBA00001966"/>
    </source>
</evidence>
<dbReference type="Gene3D" id="3.20.20.70">
    <property type="entry name" value="Aldolase class I"/>
    <property type="match status" value="1"/>
</dbReference>
<evidence type="ECO:0000256" key="5">
    <source>
        <dbReference type="ARBA" id="ARBA00023004"/>
    </source>
</evidence>
<dbReference type="Proteomes" id="UP000000789">
    <property type="component" value="Chromosome"/>
</dbReference>
<keyword evidence="6" id="KW-0411">Iron-sulfur</keyword>
<dbReference type="InterPro" id="IPR013785">
    <property type="entry name" value="Aldolase_TIM"/>
</dbReference>
<dbReference type="InterPro" id="IPR012840">
    <property type="entry name" value="NrdG2"/>
</dbReference>
<dbReference type="EMBL" id="CP000879">
    <property type="protein sequence ID" value="ABX31701.1"/>
    <property type="molecule type" value="Genomic_DNA"/>
</dbReference>
<keyword evidence="4" id="KW-0479">Metal-binding</keyword>
<dbReference type="InterPro" id="IPR034457">
    <property type="entry name" value="Organic_radical-activating"/>
</dbReference>
<proteinExistence type="predicted"/>
<sequence length="213" mass="24444">MKIASMQKVSFIDYPDKIAAVLFCPYCNLRCPYCHNPELVFFTGKLVDEENIFSYLKSRVGVVEGVVITGGEPTLQKDLRDFIIKIKDMGFLVKLDTNGHNPKVLNTVIDIVDMIAIDIKTSCQKYKTIGGNCVILKESLNLLKDFKGDLILRTTLYPPMTTKDDLEEMKSIIPDDLKYSDWMYNEYRDIKTLEKYIKEHNEVSGEGALYTRF</sequence>
<dbReference type="eggNOG" id="COG1180">
    <property type="taxonomic scope" value="Bacteria"/>
</dbReference>
<dbReference type="GO" id="GO:0046872">
    <property type="term" value="F:metal ion binding"/>
    <property type="evidence" value="ECO:0007669"/>
    <property type="project" value="UniProtKB-KW"/>
</dbReference>
<dbReference type="HOGENOM" id="CLU_078147_2_1_0"/>
<evidence type="ECO:0000313" key="8">
    <source>
        <dbReference type="EMBL" id="ABX31701.1"/>
    </source>
</evidence>
<comment type="cofactor">
    <cofactor evidence="1">
        <name>[4Fe-4S] cluster</name>
        <dbReference type="ChEBI" id="CHEBI:49883"/>
    </cofactor>
</comment>
<keyword evidence="2" id="KW-0004">4Fe-4S</keyword>
<dbReference type="PROSITE" id="PS51918">
    <property type="entry name" value="RADICAL_SAM"/>
    <property type="match status" value="1"/>
</dbReference>
<keyword evidence="9" id="KW-1185">Reference proteome</keyword>
<dbReference type="OrthoDB" id="9782387at2"/>
<protein>
    <submittedName>
        <fullName evidence="8">Anaerobic ribonucleoside-triphosphate reductase activating protein</fullName>
    </submittedName>
</protein>
<evidence type="ECO:0000256" key="4">
    <source>
        <dbReference type="ARBA" id="ARBA00022723"/>
    </source>
</evidence>
<accession>A9BJV8</accession>
<dbReference type="STRING" id="403833.Pmob_0979"/>
<dbReference type="Pfam" id="PF04055">
    <property type="entry name" value="Radical_SAM"/>
    <property type="match status" value="1"/>
</dbReference>
<name>A9BJV8_PETMO</name>
<keyword evidence="5" id="KW-0408">Iron</keyword>
<gene>
    <name evidence="8" type="ordered locus">Pmob_0979</name>
</gene>
<dbReference type="PANTHER" id="PTHR30352">
    <property type="entry name" value="PYRUVATE FORMATE-LYASE-ACTIVATING ENZYME"/>
    <property type="match status" value="1"/>
</dbReference>
<feature type="domain" description="Radical SAM core" evidence="7">
    <location>
        <begin position="13"/>
        <end position="213"/>
    </location>
</feature>
<dbReference type="GO" id="GO:0003824">
    <property type="term" value="F:catalytic activity"/>
    <property type="evidence" value="ECO:0007669"/>
    <property type="project" value="InterPro"/>
</dbReference>
<evidence type="ECO:0000256" key="3">
    <source>
        <dbReference type="ARBA" id="ARBA00022691"/>
    </source>
</evidence>
<organism evidence="8 9">
    <name type="scientific">Petrotoga mobilis (strain DSM 10674 / SJ95)</name>
    <dbReference type="NCBI Taxonomy" id="403833"/>
    <lineage>
        <taxon>Bacteria</taxon>
        <taxon>Thermotogati</taxon>
        <taxon>Thermotogota</taxon>
        <taxon>Thermotogae</taxon>
        <taxon>Petrotogales</taxon>
        <taxon>Petrotogaceae</taxon>
        <taxon>Petrotoga</taxon>
    </lineage>
</organism>
<dbReference type="RefSeq" id="WP_012208804.1">
    <property type="nucleotide sequence ID" value="NC_010003.1"/>
</dbReference>
<dbReference type="SUPFAM" id="SSF102114">
    <property type="entry name" value="Radical SAM enzymes"/>
    <property type="match status" value="1"/>
</dbReference>
<evidence type="ECO:0000256" key="6">
    <source>
        <dbReference type="ARBA" id="ARBA00023014"/>
    </source>
</evidence>
<dbReference type="CDD" id="cd01335">
    <property type="entry name" value="Radical_SAM"/>
    <property type="match status" value="1"/>
</dbReference>
<dbReference type="GO" id="GO:0051539">
    <property type="term" value="F:4 iron, 4 sulfur cluster binding"/>
    <property type="evidence" value="ECO:0007669"/>
    <property type="project" value="UniProtKB-KW"/>
</dbReference>
<dbReference type="NCBIfam" id="TIGR02495">
    <property type="entry name" value="NrdG2"/>
    <property type="match status" value="1"/>
</dbReference>
<dbReference type="PANTHER" id="PTHR30352:SF5">
    <property type="entry name" value="PYRUVATE FORMATE-LYASE 1-ACTIVATING ENZYME"/>
    <property type="match status" value="1"/>
</dbReference>
<dbReference type="SFLD" id="SFLDG01094">
    <property type="entry name" value="Uncharacterised_Radical_SAM_Su"/>
    <property type="match status" value="1"/>
</dbReference>
<dbReference type="AlphaFoldDB" id="A9BJV8"/>
<dbReference type="InterPro" id="IPR058240">
    <property type="entry name" value="rSAM_sf"/>
</dbReference>
<dbReference type="KEGG" id="pmo:Pmob_0979"/>
<reference evidence="8" key="1">
    <citation type="submission" date="2007-11" db="EMBL/GenBank/DDBJ databases">
        <title>Complete sequence of Petroga mobilis SJ95.</title>
        <authorList>
            <consortium name="US DOE Joint Genome Institute"/>
            <person name="Copeland A."/>
            <person name="Lucas S."/>
            <person name="Lapidus A."/>
            <person name="Barry K."/>
            <person name="Glavina del Rio T."/>
            <person name="Dalin E."/>
            <person name="Tice H."/>
            <person name="Pitluck S."/>
            <person name="Meincke L."/>
            <person name="Brettin T."/>
            <person name="Bruce D."/>
            <person name="Detter J.C."/>
            <person name="Han C."/>
            <person name="Kuske C.R."/>
            <person name="Schmutz J."/>
            <person name="Larimer F."/>
            <person name="Land M."/>
            <person name="Hauser L."/>
            <person name="Kyrpides N."/>
            <person name="Mikhailova N."/>
            <person name="Noll K."/>
            <person name="Richardson P."/>
        </authorList>
    </citation>
    <scope>NUCLEOTIDE SEQUENCE [LARGE SCALE GENOMIC DNA]</scope>
    <source>
        <strain evidence="8">SJ95</strain>
    </source>
</reference>
<dbReference type="InterPro" id="IPR007197">
    <property type="entry name" value="rSAM"/>
</dbReference>
<keyword evidence="3" id="KW-0949">S-adenosyl-L-methionine</keyword>
<evidence type="ECO:0000259" key="7">
    <source>
        <dbReference type="PROSITE" id="PS51918"/>
    </source>
</evidence>
<dbReference type="SFLD" id="SFLDS00029">
    <property type="entry name" value="Radical_SAM"/>
    <property type="match status" value="1"/>
</dbReference>
<evidence type="ECO:0000256" key="2">
    <source>
        <dbReference type="ARBA" id="ARBA00022485"/>
    </source>
</evidence>
<evidence type="ECO:0000313" key="9">
    <source>
        <dbReference type="Proteomes" id="UP000000789"/>
    </source>
</evidence>